<gene>
    <name evidence="3" type="ORF">SHERM_28641</name>
</gene>
<dbReference type="PANTHER" id="PTHR42648:SF28">
    <property type="entry name" value="TRANSPOSON-ENCODED PROTEIN WITH RIBONUCLEASE H-LIKE AND RETROVIRUS ZINC FINGER-LIKE DOMAINS"/>
    <property type="match status" value="1"/>
</dbReference>
<dbReference type="InterPro" id="IPR012337">
    <property type="entry name" value="RNaseH-like_sf"/>
</dbReference>
<evidence type="ECO:0000256" key="1">
    <source>
        <dbReference type="SAM" id="MobiDB-lite"/>
    </source>
</evidence>
<dbReference type="GO" id="GO:0003676">
    <property type="term" value="F:nucleic acid binding"/>
    <property type="evidence" value="ECO:0007669"/>
    <property type="project" value="InterPro"/>
</dbReference>
<dbReference type="InterPro" id="IPR001584">
    <property type="entry name" value="Integrase_cat-core"/>
</dbReference>
<keyword evidence="4" id="KW-1185">Reference proteome</keyword>
<dbReference type="OrthoDB" id="413361at2759"/>
<organism evidence="3 4">
    <name type="scientific">Striga hermonthica</name>
    <name type="common">Purple witchweed</name>
    <name type="synonym">Buchnera hermonthica</name>
    <dbReference type="NCBI Taxonomy" id="68872"/>
    <lineage>
        <taxon>Eukaryota</taxon>
        <taxon>Viridiplantae</taxon>
        <taxon>Streptophyta</taxon>
        <taxon>Embryophyta</taxon>
        <taxon>Tracheophyta</taxon>
        <taxon>Spermatophyta</taxon>
        <taxon>Magnoliopsida</taxon>
        <taxon>eudicotyledons</taxon>
        <taxon>Gunneridae</taxon>
        <taxon>Pentapetalae</taxon>
        <taxon>asterids</taxon>
        <taxon>lamiids</taxon>
        <taxon>Lamiales</taxon>
        <taxon>Orobanchaceae</taxon>
        <taxon>Buchnereae</taxon>
        <taxon>Striga</taxon>
    </lineage>
</organism>
<comment type="caution">
    <text evidence="3">The sequence shown here is derived from an EMBL/GenBank/DDBJ whole genome shotgun (WGS) entry which is preliminary data.</text>
</comment>
<dbReference type="PROSITE" id="PS50994">
    <property type="entry name" value="INTEGRASE"/>
    <property type="match status" value="1"/>
</dbReference>
<reference evidence="3" key="1">
    <citation type="submission" date="2019-12" db="EMBL/GenBank/DDBJ databases">
        <authorList>
            <person name="Scholes J."/>
        </authorList>
    </citation>
    <scope>NUCLEOTIDE SEQUENCE</scope>
</reference>
<dbReference type="PANTHER" id="PTHR42648">
    <property type="entry name" value="TRANSPOSASE, PUTATIVE-RELATED"/>
    <property type="match status" value="1"/>
</dbReference>
<evidence type="ECO:0000259" key="2">
    <source>
        <dbReference type="PROSITE" id="PS50994"/>
    </source>
</evidence>
<dbReference type="Proteomes" id="UP001153555">
    <property type="component" value="Unassembled WGS sequence"/>
</dbReference>
<protein>
    <recommendedName>
        <fullName evidence="2">Integrase catalytic domain-containing protein</fullName>
    </recommendedName>
</protein>
<accession>A0A9N7RKH9</accession>
<dbReference type="Gene3D" id="3.30.420.10">
    <property type="entry name" value="Ribonuclease H-like superfamily/Ribonuclease H"/>
    <property type="match status" value="1"/>
</dbReference>
<evidence type="ECO:0000313" key="4">
    <source>
        <dbReference type="Proteomes" id="UP001153555"/>
    </source>
</evidence>
<name>A0A9N7RKH9_STRHE</name>
<feature type="domain" description="Integrase catalytic" evidence="2">
    <location>
        <begin position="1"/>
        <end position="80"/>
    </location>
</feature>
<feature type="compositionally biased region" description="Basic and acidic residues" evidence="1">
    <location>
        <begin position="185"/>
        <end position="195"/>
    </location>
</feature>
<dbReference type="AlphaFoldDB" id="A0A9N7RKH9"/>
<dbReference type="EMBL" id="CACSLK010027839">
    <property type="protein sequence ID" value="CAA0833378.1"/>
    <property type="molecule type" value="Genomic_DNA"/>
</dbReference>
<dbReference type="InterPro" id="IPR039537">
    <property type="entry name" value="Retrotran_Ty1/copia-like"/>
</dbReference>
<proteinExistence type="predicted"/>
<evidence type="ECO:0000313" key="3">
    <source>
        <dbReference type="EMBL" id="CAA0833378.1"/>
    </source>
</evidence>
<feature type="region of interest" description="Disordered" evidence="1">
    <location>
        <begin position="172"/>
        <end position="224"/>
    </location>
</feature>
<dbReference type="Pfam" id="PF00665">
    <property type="entry name" value="rve"/>
    <property type="match status" value="1"/>
</dbReference>
<dbReference type="SUPFAM" id="SSF53098">
    <property type="entry name" value="Ribonuclease H-like"/>
    <property type="match status" value="1"/>
</dbReference>
<dbReference type="InterPro" id="IPR036397">
    <property type="entry name" value="RNaseH_sf"/>
</dbReference>
<dbReference type="GO" id="GO:0015074">
    <property type="term" value="P:DNA integration"/>
    <property type="evidence" value="ECO:0007669"/>
    <property type="project" value="InterPro"/>
</dbReference>
<sequence>MEVESLGGSRYFLTFIDDASRKVWVYILNTKDQVFEYFKSFHVIVERETGKKLKCLRSDNGGEYTSKEFDAYCRTYGIRHEKPSSARHRCDCRRASLQRRDQPNNRFLLPVNSHAPERHREQPAKVSPVATSIIADVNSRAYQRTSIFGEANHQFPASRNQGDGAVLRIAGRTNLRPASSNLSRQTKDPRSDRGAVLESHQLPASQTRAPRDRGAVESSSPSGA</sequence>